<evidence type="ECO:0000313" key="2">
    <source>
        <dbReference type="Proteomes" id="UP001161325"/>
    </source>
</evidence>
<protein>
    <submittedName>
        <fullName evidence="1">Uncharacterized protein</fullName>
    </submittedName>
</protein>
<accession>A0AA37QM26</accession>
<dbReference type="InterPro" id="IPR018777">
    <property type="entry name" value="Replication_initiator_prot_A"/>
</dbReference>
<proteinExistence type="predicted"/>
<organism evidence="1 2">
    <name type="scientific">Roseisolibacter agri</name>
    <dbReference type="NCBI Taxonomy" id="2014610"/>
    <lineage>
        <taxon>Bacteria</taxon>
        <taxon>Pseudomonadati</taxon>
        <taxon>Gemmatimonadota</taxon>
        <taxon>Gemmatimonadia</taxon>
        <taxon>Gemmatimonadales</taxon>
        <taxon>Gemmatimonadaceae</taxon>
        <taxon>Roseisolibacter</taxon>
    </lineage>
</organism>
<keyword evidence="2" id="KW-1185">Reference proteome</keyword>
<sequence>MLARRPSTRLVTLDRALERLPLFRLSDSAADDGALQWVPAPAQRWRVLPAPGDRLPGTFDQDVWVGLMHRWAESGRPDDGAITFRLHAFLRSLGRKADGRTYEQLRASLARLERTTLESTAAYHAAAPAAPAVPVDVRFTLLASVVIERRRQEDHDQLALFPAFTANEPGDARVVLSPTVRQNLAAGFVAELSWLRYQQLGSPVARRLYRLLAALGPDLPERRGRWPLEQWAEQLPLAQRYPSHLQRVLQPAHEMLIAAGAVRAAAVVQEGRDRWVEYAW</sequence>
<evidence type="ECO:0000313" key="1">
    <source>
        <dbReference type="EMBL" id="GLC28343.1"/>
    </source>
</evidence>
<dbReference type="Proteomes" id="UP001161325">
    <property type="component" value="Unassembled WGS sequence"/>
</dbReference>
<dbReference type="RefSeq" id="WP_284352741.1">
    <property type="nucleotide sequence ID" value="NZ_BRXS01000009.1"/>
</dbReference>
<comment type="caution">
    <text evidence="1">The sequence shown here is derived from an EMBL/GenBank/DDBJ whole genome shotgun (WGS) entry which is preliminary data.</text>
</comment>
<dbReference type="AlphaFoldDB" id="A0AA37QM26"/>
<dbReference type="Pfam" id="PF10134">
    <property type="entry name" value="RPA"/>
    <property type="match status" value="1"/>
</dbReference>
<reference evidence="1" key="1">
    <citation type="submission" date="2022-08" db="EMBL/GenBank/DDBJ databases">
        <title>Draft genome sequencing of Roseisolibacter agri AW1220.</title>
        <authorList>
            <person name="Tobiishi Y."/>
            <person name="Tonouchi A."/>
        </authorList>
    </citation>
    <scope>NUCLEOTIDE SEQUENCE</scope>
    <source>
        <strain evidence="1">AW1220</strain>
    </source>
</reference>
<gene>
    <name evidence="1" type="ORF">rosag_48560</name>
</gene>
<dbReference type="EMBL" id="BRXS01000009">
    <property type="protein sequence ID" value="GLC28343.1"/>
    <property type="molecule type" value="Genomic_DNA"/>
</dbReference>
<name>A0AA37QM26_9BACT</name>